<evidence type="ECO:0000256" key="1">
    <source>
        <dbReference type="ARBA" id="ARBA00004651"/>
    </source>
</evidence>
<accession>A0A1C2I4R3</accession>
<dbReference type="Pfam" id="PF13520">
    <property type="entry name" value="AA_permease_2"/>
    <property type="match status" value="1"/>
</dbReference>
<feature type="transmembrane region" description="Helical" evidence="7">
    <location>
        <begin position="215"/>
        <end position="235"/>
    </location>
</feature>
<keyword evidence="4 7" id="KW-0812">Transmembrane</keyword>
<dbReference type="PANTHER" id="PTHR42770:SF15">
    <property type="entry name" value="GLUTAMATE_GAMMA-AMINOBUTYRATE ANTIPORTER-RELATED"/>
    <property type="match status" value="1"/>
</dbReference>
<keyword evidence="6 7" id="KW-0472">Membrane</keyword>
<reference evidence="8 9" key="1">
    <citation type="journal article" date="2016" name="Int. J. Mol. Sci.">
        <title>Comparative genomics of the extreme acidophile Acidithiobacillus thiooxidans reveals intraspecific divergence and niche adaptation.</title>
        <authorList>
            <person name="Zhang X."/>
            <person name="Feng X."/>
            <person name="Tao J."/>
            <person name="Ma L."/>
            <person name="Xiao Y."/>
            <person name="Liang Y."/>
            <person name="Liu X."/>
            <person name="Yin H."/>
        </authorList>
    </citation>
    <scope>NUCLEOTIDE SEQUENCE [LARGE SCALE GENOMIC DNA]</scope>
    <source>
        <strain evidence="8 9">A02</strain>
    </source>
</reference>
<sequence length="478" mass="52159">MDTQKPDLVTARTSTPAIPVKGRSIGVVTLTMMTAALFFTLRNMPMMAGTGLQMVFFNIVTVFAFLIPIALVAAELATAWPKNGVFHWIEEAYGTSWGFTAIWLQWTQSIFGIASILAYVAVNLCYAFDPQLATNRWFIFGIILVVYWGATAANMRGTRTSGMISTVCLSSGVLLPSAVLIIMAVFYIIQGNPIYLKLALTADNWLPLVNPEHHLLLFLSFIFGVAGIEVSAGHAREVRNVRRNYPIAVFSAAILGFVVTLLGGLAIAVVVPVAHLNMVSGTIQALQALFSTWHLSFLLPLAAFLVAFGAAGQVSTWILGPIKGMWAASQSGILPASFQEANRHGVPRNLLLLQAVFMSVVALLILVMPVNTAFLLLTSLAVVLYCFMYLLLFTAAIRLRYTHPDVPRPYRVPGGRNWGLWLVAGIGFMTSLACLFIGLIPPGHMAENIYAPAMIGALILMILIPLGWYRYRRQIVPA</sequence>
<evidence type="ECO:0000256" key="5">
    <source>
        <dbReference type="ARBA" id="ARBA00022989"/>
    </source>
</evidence>
<evidence type="ECO:0000256" key="3">
    <source>
        <dbReference type="ARBA" id="ARBA00022475"/>
    </source>
</evidence>
<dbReference type="GO" id="GO:0005886">
    <property type="term" value="C:plasma membrane"/>
    <property type="evidence" value="ECO:0007669"/>
    <property type="project" value="UniProtKB-SubCell"/>
</dbReference>
<dbReference type="InterPro" id="IPR002293">
    <property type="entry name" value="AA/rel_permease1"/>
</dbReference>
<comment type="subcellular location">
    <subcellularLocation>
        <location evidence="1">Cell membrane</location>
        <topology evidence="1">Multi-pass membrane protein</topology>
    </subcellularLocation>
</comment>
<keyword evidence="2" id="KW-0813">Transport</keyword>
<feature type="transmembrane region" description="Helical" evidence="7">
    <location>
        <begin position="293"/>
        <end position="319"/>
    </location>
</feature>
<dbReference type="PANTHER" id="PTHR42770">
    <property type="entry name" value="AMINO ACID TRANSPORTER-RELATED"/>
    <property type="match status" value="1"/>
</dbReference>
<dbReference type="PIRSF" id="PIRSF006060">
    <property type="entry name" value="AA_transporter"/>
    <property type="match status" value="1"/>
</dbReference>
<comment type="caution">
    <text evidence="8">The sequence shown here is derived from an EMBL/GenBank/DDBJ whole genome shotgun (WGS) entry which is preliminary data.</text>
</comment>
<feature type="transmembrane region" description="Helical" evidence="7">
    <location>
        <begin position="449"/>
        <end position="469"/>
    </location>
</feature>
<feature type="transmembrane region" description="Helical" evidence="7">
    <location>
        <begin position="350"/>
        <end position="368"/>
    </location>
</feature>
<feature type="transmembrane region" description="Helical" evidence="7">
    <location>
        <begin position="135"/>
        <end position="155"/>
    </location>
</feature>
<feature type="transmembrane region" description="Helical" evidence="7">
    <location>
        <begin position="167"/>
        <end position="189"/>
    </location>
</feature>
<dbReference type="Proteomes" id="UP000094893">
    <property type="component" value="Unassembled WGS sequence"/>
</dbReference>
<keyword evidence="5 7" id="KW-1133">Transmembrane helix</keyword>
<evidence type="ECO:0000313" key="8">
    <source>
        <dbReference type="EMBL" id="OCX70991.1"/>
    </source>
</evidence>
<dbReference type="RefSeq" id="WP_024894286.1">
    <property type="nucleotide sequence ID" value="NZ_LWRZ01000109.1"/>
</dbReference>
<feature type="transmembrane region" description="Helical" evidence="7">
    <location>
        <begin position="54"/>
        <end position="73"/>
    </location>
</feature>
<keyword evidence="3" id="KW-1003">Cell membrane</keyword>
<protein>
    <submittedName>
        <fullName evidence="8">Amino acid transporter</fullName>
    </submittedName>
</protein>
<evidence type="ECO:0000256" key="4">
    <source>
        <dbReference type="ARBA" id="ARBA00022692"/>
    </source>
</evidence>
<dbReference type="AlphaFoldDB" id="A0A1C2I4R3"/>
<feature type="transmembrane region" description="Helical" evidence="7">
    <location>
        <begin position="111"/>
        <end position="129"/>
    </location>
</feature>
<evidence type="ECO:0000256" key="6">
    <source>
        <dbReference type="ARBA" id="ARBA00023136"/>
    </source>
</evidence>
<feature type="transmembrane region" description="Helical" evidence="7">
    <location>
        <begin position="374"/>
        <end position="397"/>
    </location>
</feature>
<organism evidence="8 9">
    <name type="scientific">Acidithiobacillus thiooxidans</name>
    <name type="common">Thiobacillus thiooxidans</name>
    <dbReference type="NCBI Taxonomy" id="930"/>
    <lineage>
        <taxon>Bacteria</taxon>
        <taxon>Pseudomonadati</taxon>
        <taxon>Pseudomonadota</taxon>
        <taxon>Acidithiobacillia</taxon>
        <taxon>Acidithiobacillales</taxon>
        <taxon>Acidithiobacillaceae</taxon>
        <taxon>Acidithiobacillus</taxon>
    </lineage>
</organism>
<name>A0A1C2I4R3_ACITH</name>
<feature type="transmembrane region" description="Helical" evidence="7">
    <location>
        <begin position="418"/>
        <end position="443"/>
    </location>
</feature>
<gene>
    <name evidence="8" type="ORF">A6P07_12965</name>
</gene>
<evidence type="ECO:0000313" key="9">
    <source>
        <dbReference type="Proteomes" id="UP000094893"/>
    </source>
</evidence>
<dbReference type="Gene3D" id="1.20.1740.10">
    <property type="entry name" value="Amino acid/polyamine transporter I"/>
    <property type="match status" value="1"/>
</dbReference>
<feature type="transmembrane region" description="Helical" evidence="7">
    <location>
        <begin position="247"/>
        <end position="273"/>
    </location>
</feature>
<dbReference type="STRING" id="930.GCA_002079865_01827"/>
<dbReference type="InterPro" id="IPR050367">
    <property type="entry name" value="APC_superfamily"/>
</dbReference>
<dbReference type="EMBL" id="LWSA01000182">
    <property type="protein sequence ID" value="OCX70991.1"/>
    <property type="molecule type" value="Genomic_DNA"/>
</dbReference>
<evidence type="ECO:0000256" key="2">
    <source>
        <dbReference type="ARBA" id="ARBA00022448"/>
    </source>
</evidence>
<dbReference type="GO" id="GO:0022857">
    <property type="term" value="F:transmembrane transporter activity"/>
    <property type="evidence" value="ECO:0007669"/>
    <property type="project" value="InterPro"/>
</dbReference>
<proteinExistence type="predicted"/>
<evidence type="ECO:0000256" key="7">
    <source>
        <dbReference type="SAM" id="Phobius"/>
    </source>
</evidence>
<feature type="transmembrane region" description="Helical" evidence="7">
    <location>
        <begin position="24"/>
        <end position="42"/>
    </location>
</feature>